<dbReference type="GO" id="GO:0019948">
    <property type="term" value="F:SUMO activating enzyme activity"/>
    <property type="evidence" value="ECO:0007669"/>
    <property type="project" value="TreeGrafter"/>
</dbReference>
<dbReference type="GO" id="GO:0005737">
    <property type="term" value="C:cytoplasm"/>
    <property type="evidence" value="ECO:0007669"/>
    <property type="project" value="TreeGrafter"/>
</dbReference>
<dbReference type="GO" id="GO:0016925">
    <property type="term" value="P:protein sumoylation"/>
    <property type="evidence" value="ECO:0007669"/>
    <property type="project" value="TreeGrafter"/>
</dbReference>
<evidence type="ECO:0000256" key="1">
    <source>
        <dbReference type="ARBA" id="ARBA00022598"/>
    </source>
</evidence>
<evidence type="ECO:0000256" key="2">
    <source>
        <dbReference type="SAM" id="MobiDB-lite"/>
    </source>
</evidence>
<name>A0AAV9IP90_CYACA</name>
<keyword evidence="5" id="KW-1185">Reference proteome</keyword>
<dbReference type="AlphaFoldDB" id="A0AAV9IP90"/>
<gene>
    <name evidence="4" type="ORF">CDCA_CDCA01G0046</name>
</gene>
<feature type="domain" description="THIF-type NAD/FAD binding fold" evidence="3">
    <location>
        <begin position="25"/>
        <end position="421"/>
    </location>
</feature>
<dbReference type="Gene3D" id="1.10.10.2660">
    <property type="entry name" value="Ubiquitin-activating enzyme E1, SCCH domain"/>
    <property type="match status" value="1"/>
</dbReference>
<reference evidence="4 5" key="1">
    <citation type="submission" date="2022-07" db="EMBL/GenBank/DDBJ databases">
        <title>Genome-wide signatures of adaptation to extreme environments.</title>
        <authorList>
            <person name="Cho C.H."/>
            <person name="Yoon H.S."/>
        </authorList>
    </citation>
    <scope>NUCLEOTIDE SEQUENCE [LARGE SCALE GENOMIC DNA]</scope>
    <source>
        <strain evidence="4 5">DBV 063 E5</strain>
    </source>
</reference>
<evidence type="ECO:0000313" key="5">
    <source>
        <dbReference type="Proteomes" id="UP001301350"/>
    </source>
</evidence>
<dbReference type="Gene3D" id="3.40.50.720">
    <property type="entry name" value="NAD(P)-binding Rossmann-like Domain"/>
    <property type="match status" value="1"/>
</dbReference>
<dbReference type="InterPro" id="IPR035985">
    <property type="entry name" value="Ubiquitin-activating_enz"/>
</dbReference>
<dbReference type="InterPro" id="IPR045886">
    <property type="entry name" value="ThiF/MoeB/HesA"/>
</dbReference>
<feature type="region of interest" description="Disordered" evidence="2">
    <location>
        <begin position="603"/>
        <end position="673"/>
    </location>
</feature>
<proteinExistence type="predicted"/>
<evidence type="ECO:0000259" key="3">
    <source>
        <dbReference type="Pfam" id="PF00899"/>
    </source>
</evidence>
<comment type="caution">
    <text evidence="4">The sequence shown here is derived from an EMBL/GenBank/DDBJ whole genome shotgun (WGS) entry which is preliminary data.</text>
</comment>
<dbReference type="Pfam" id="PF00899">
    <property type="entry name" value="ThiF"/>
    <property type="match status" value="1"/>
</dbReference>
<keyword evidence="1" id="KW-0436">Ligase</keyword>
<evidence type="ECO:0000313" key="4">
    <source>
        <dbReference type="EMBL" id="KAK4534021.1"/>
    </source>
</evidence>
<organism evidence="4 5">
    <name type="scientific">Cyanidium caldarium</name>
    <name type="common">Red alga</name>
    <dbReference type="NCBI Taxonomy" id="2771"/>
    <lineage>
        <taxon>Eukaryota</taxon>
        <taxon>Rhodophyta</taxon>
        <taxon>Bangiophyceae</taxon>
        <taxon>Cyanidiales</taxon>
        <taxon>Cyanidiaceae</taxon>
        <taxon>Cyanidium</taxon>
    </lineage>
</organism>
<dbReference type="EMBL" id="JANCYW010000001">
    <property type="protein sequence ID" value="KAK4534021.1"/>
    <property type="molecule type" value="Genomic_DNA"/>
</dbReference>
<dbReference type="SUPFAM" id="SSF69572">
    <property type="entry name" value="Activating enzymes of the ubiquitin-like proteins"/>
    <property type="match status" value="1"/>
</dbReference>
<dbReference type="PANTHER" id="PTHR10953:SF5">
    <property type="entry name" value="SUMO-ACTIVATING ENZYME SUBUNIT 2"/>
    <property type="match status" value="1"/>
</dbReference>
<protein>
    <recommendedName>
        <fullName evidence="3">THIF-type NAD/FAD binding fold domain-containing protein</fullName>
    </recommendedName>
</protein>
<dbReference type="GO" id="GO:0031510">
    <property type="term" value="C:SUMO activating enzyme complex"/>
    <property type="evidence" value="ECO:0007669"/>
    <property type="project" value="TreeGrafter"/>
</dbReference>
<sequence length="673" mass="72933">MATEFVDLLPATSSAPADHALHPAVLRARVLVVGAGGVGSEVAKTLLGCGFRRLTLVDLDTIDRSNLNRQFLFRRADVGERKCQVAAQRLREWMAPATAATSECPLEVDGLHGNVMDSARFDVLFYRQFDVVVNALDNAEARRQVNGMCLAADRPLVETGSTGYLGQVMPVLPFRTECYECTPKPPPRQYAVCTIRSTPDRPVHCVVWARHLFQALFGKVSSDADADGLLSDVDCRPEANELADTYVQRLLHALYVRDVEAQRSMEDLWRGRRAPEPLPLAELLPQAEARLPHVPYRANVQEAWPLVDWLAVFWLATRQLVRRLSGTSTTANTTTGDGDGGIAFDKDDTDALLLVAAAANLRAHCYHIAPLPSAFQVKGIAGNIVHAVAATNAVVAGLAVTEVLKYVVLSSVAGAATMVPNALRSVFVRRVPAGTRDTRRLLQPERLHAPHPHCPACSIGKVAVEALVDAAQVTLGDWVRDCLCGLLGVGRAEELSISVLSSENKEHRPGIAVLYEQNAEVDDGEEEEEEEDLWRRNAAKSLAALRLGHGSRLHVTAVDRAADPPTELMMEVCLLWPTTATVQASPSSSMLWRVAFGHAGTRRPLQMEEGVGGSGGEHGERNEGLTSTAADHVIAVLDDSDEEGDEESAKEPPPKQRRIGQAHAAHGVVDIPD</sequence>
<dbReference type="InterPro" id="IPR000594">
    <property type="entry name" value="ThiF_NAD_FAD-bd"/>
</dbReference>
<dbReference type="Proteomes" id="UP001301350">
    <property type="component" value="Unassembled WGS sequence"/>
</dbReference>
<accession>A0AAV9IP90</accession>
<dbReference type="PANTHER" id="PTHR10953">
    <property type="entry name" value="UBIQUITIN-ACTIVATING ENZYME E1"/>
    <property type="match status" value="1"/>
</dbReference>
<dbReference type="InterPro" id="IPR042063">
    <property type="entry name" value="Ubi_acti_E1_SCCH"/>
</dbReference>